<feature type="compositionally biased region" description="Polar residues" evidence="1">
    <location>
        <begin position="1"/>
        <end position="11"/>
    </location>
</feature>
<evidence type="ECO:0000313" key="2">
    <source>
        <dbReference type="EMBL" id="KAD5962069.1"/>
    </source>
</evidence>
<accession>A0A5N6P929</accession>
<sequence>MSPLADQSTCQLRPLPSDPPLPLNGESIDCLKGLISRMSPSADQSTCQLRPLPSDLPLPLDGESAGLLPTA</sequence>
<proteinExistence type="predicted"/>
<organism evidence="2 3">
    <name type="scientific">Mikania micrantha</name>
    <name type="common">bitter vine</name>
    <dbReference type="NCBI Taxonomy" id="192012"/>
    <lineage>
        <taxon>Eukaryota</taxon>
        <taxon>Viridiplantae</taxon>
        <taxon>Streptophyta</taxon>
        <taxon>Embryophyta</taxon>
        <taxon>Tracheophyta</taxon>
        <taxon>Spermatophyta</taxon>
        <taxon>Magnoliopsida</taxon>
        <taxon>eudicotyledons</taxon>
        <taxon>Gunneridae</taxon>
        <taxon>Pentapetalae</taxon>
        <taxon>asterids</taxon>
        <taxon>campanulids</taxon>
        <taxon>Asterales</taxon>
        <taxon>Asteraceae</taxon>
        <taxon>Asteroideae</taxon>
        <taxon>Heliantheae alliance</taxon>
        <taxon>Eupatorieae</taxon>
        <taxon>Mikania</taxon>
    </lineage>
</organism>
<name>A0A5N6P929_9ASTR</name>
<protein>
    <submittedName>
        <fullName evidence="2">Uncharacterized protein</fullName>
    </submittedName>
</protein>
<keyword evidence="3" id="KW-1185">Reference proteome</keyword>
<comment type="caution">
    <text evidence="2">The sequence shown here is derived from an EMBL/GenBank/DDBJ whole genome shotgun (WGS) entry which is preliminary data.</text>
</comment>
<evidence type="ECO:0000256" key="1">
    <source>
        <dbReference type="SAM" id="MobiDB-lite"/>
    </source>
</evidence>
<feature type="compositionally biased region" description="Low complexity" evidence="1">
    <location>
        <begin position="51"/>
        <end position="61"/>
    </location>
</feature>
<reference evidence="2 3" key="1">
    <citation type="submission" date="2019-05" db="EMBL/GenBank/DDBJ databases">
        <title>Mikania micrantha, genome provides insights into the molecular mechanism of rapid growth.</title>
        <authorList>
            <person name="Liu B."/>
        </authorList>
    </citation>
    <scope>NUCLEOTIDE SEQUENCE [LARGE SCALE GENOMIC DNA]</scope>
    <source>
        <strain evidence="2">NLD-2019</strain>
        <tissue evidence="2">Leaf</tissue>
    </source>
</reference>
<dbReference type="Proteomes" id="UP000326396">
    <property type="component" value="Linkage Group LG14"/>
</dbReference>
<evidence type="ECO:0000313" key="3">
    <source>
        <dbReference type="Proteomes" id="UP000326396"/>
    </source>
</evidence>
<feature type="region of interest" description="Disordered" evidence="1">
    <location>
        <begin position="42"/>
        <end position="71"/>
    </location>
</feature>
<dbReference type="AlphaFoldDB" id="A0A5N6P929"/>
<gene>
    <name evidence="2" type="ORF">E3N88_13542</name>
</gene>
<dbReference type="EMBL" id="SZYD01000006">
    <property type="protein sequence ID" value="KAD5962069.1"/>
    <property type="molecule type" value="Genomic_DNA"/>
</dbReference>
<feature type="region of interest" description="Disordered" evidence="1">
    <location>
        <begin position="1"/>
        <end position="24"/>
    </location>
</feature>